<dbReference type="SUPFAM" id="SSF52540">
    <property type="entry name" value="P-loop containing nucleoside triphosphate hydrolases"/>
    <property type="match status" value="1"/>
</dbReference>
<dbReference type="Gene3D" id="3.40.50.300">
    <property type="entry name" value="P-loop containing nucleotide triphosphate hydrolases"/>
    <property type="match status" value="1"/>
</dbReference>
<dbReference type="InterPro" id="IPR008533">
    <property type="entry name" value="DUF815"/>
</dbReference>
<dbReference type="InterPro" id="IPR027417">
    <property type="entry name" value="P-loop_NTPase"/>
</dbReference>
<evidence type="ECO:0000313" key="3">
    <source>
        <dbReference type="Proteomes" id="UP000029922"/>
    </source>
</evidence>
<dbReference type="STRING" id="216.LS73_09080"/>
<organism evidence="1 4">
    <name type="scientific">Helicobacter muridarum</name>
    <dbReference type="NCBI Taxonomy" id="216"/>
    <lineage>
        <taxon>Bacteria</taxon>
        <taxon>Pseudomonadati</taxon>
        <taxon>Campylobacterota</taxon>
        <taxon>Epsilonproteobacteria</taxon>
        <taxon>Campylobacterales</taxon>
        <taxon>Helicobacteraceae</taxon>
        <taxon>Helicobacter</taxon>
    </lineage>
</organism>
<evidence type="ECO:0000313" key="2">
    <source>
        <dbReference type="EMBL" id="TLE01607.1"/>
    </source>
</evidence>
<dbReference type="EMBL" id="UGJE01000002">
    <property type="protein sequence ID" value="STQ86221.1"/>
    <property type="molecule type" value="Genomic_DNA"/>
</dbReference>
<reference evidence="1 4" key="2">
    <citation type="submission" date="2018-06" db="EMBL/GenBank/DDBJ databases">
        <authorList>
            <consortium name="Pathogen Informatics"/>
            <person name="Doyle S."/>
        </authorList>
    </citation>
    <scope>NUCLEOTIDE SEQUENCE [LARGE SCALE GENOMIC DNA]</scope>
    <source>
        <strain evidence="1 4">NCTC12714</strain>
    </source>
</reference>
<dbReference type="Proteomes" id="UP000029922">
    <property type="component" value="Unassembled WGS sequence"/>
</dbReference>
<protein>
    <submittedName>
        <fullName evidence="2">DUF815 domain-containing protein</fullName>
    </submittedName>
    <submittedName>
        <fullName evidence="1">Putative ATP/GTP-binding protein</fullName>
    </submittedName>
</protein>
<dbReference type="RefSeq" id="WP_034559289.1">
    <property type="nucleotide sequence ID" value="NZ_FZML01000010.1"/>
</dbReference>
<dbReference type="EMBL" id="JRPD02000001">
    <property type="protein sequence ID" value="TLE01607.1"/>
    <property type="molecule type" value="Genomic_DNA"/>
</dbReference>
<proteinExistence type="predicted"/>
<dbReference type="Proteomes" id="UP000255139">
    <property type="component" value="Unassembled WGS sequence"/>
</dbReference>
<name>A0A099TVM2_9HELI</name>
<dbReference type="AlphaFoldDB" id="A0A099TVM2"/>
<gene>
    <name evidence="2" type="ORF">LS73_000220</name>
    <name evidence="1" type="ORF">NCTC12714_01024</name>
</gene>
<sequence>MKYANELFNSDWSTKVNWNAVKIAVLRRTRETCYLHCINEKDLDIIQPSSLIGLEEEIAKLDSNTLSFLNNKYASNALLWGARGCGKSSVVKAVLGKYIYNQKTNLRVLEVESKDIDIFPIIIDYLRGFADYRFIVFCDDMAFFPDDYSYRSLKSCLEGSFEKKPTNVIIYATSNLRRIMKEDEKSKQDYEYTQETLSLADRFPLNIGFYPIGTKEYLSILESIITKSCQDHDMENLEETSNKIFHQIKQDAINFATQIGNKSPRSAHDFWNLYKTNILN</sequence>
<accession>A0A099TVM2</accession>
<evidence type="ECO:0000313" key="1">
    <source>
        <dbReference type="EMBL" id="STQ86221.1"/>
    </source>
</evidence>
<evidence type="ECO:0000313" key="4">
    <source>
        <dbReference type="Proteomes" id="UP000255139"/>
    </source>
</evidence>
<reference evidence="2 3" key="1">
    <citation type="journal article" date="2014" name="Genome Announc.">
        <title>Draft genome sequences of eight enterohepatic helicobacter species isolated from both laboratory and wild rodents.</title>
        <authorList>
            <person name="Sheh A."/>
            <person name="Shen Z."/>
            <person name="Fox J.G."/>
        </authorList>
    </citation>
    <scope>NUCLEOTIDE SEQUENCE [LARGE SCALE GENOMIC DNA]</scope>
    <source>
        <strain evidence="2 3">ST1</strain>
    </source>
</reference>
<dbReference type="PANTHER" id="PTHR42935:SF1">
    <property type="entry name" value="SLR0930 PROTEIN"/>
    <property type="match status" value="1"/>
</dbReference>
<dbReference type="Pfam" id="PF05673">
    <property type="entry name" value="DUF815"/>
    <property type="match status" value="1"/>
</dbReference>
<keyword evidence="4" id="KW-1185">Reference proteome</keyword>
<dbReference type="OrthoDB" id="9812140at2"/>
<dbReference type="PANTHER" id="PTHR42935">
    <property type="entry name" value="SLR0930 PROTEIN"/>
    <property type="match status" value="1"/>
</dbReference>